<feature type="domain" description="Core-binding (CB)" evidence="7">
    <location>
        <begin position="19"/>
        <end position="108"/>
    </location>
</feature>
<comment type="similarity">
    <text evidence="1">Belongs to the 'phage' integrase family.</text>
</comment>
<dbReference type="PROSITE" id="PS51898">
    <property type="entry name" value="TYR_RECOMBINASE"/>
    <property type="match status" value="1"/>
</dbReference>
<evidence type="ECO:0000256" key="2">
    <source>
        <dbReference type="ARBA" id="ARBA00022908"/>
    </source>
</evidence>
<dbReference type="InterPro" id="IPR002104">
    <property type="entry name" value="Integrase_catalytic"/>
</dbReference>
<accession>A0AAX2JB60</accession>
<dbReference type="RefSeq" id="WP_005977518.1">
    <property type="nucleotide sequence ID" value="NZ_BAABXY010000001.1"/>
</dbReference>
<reference evidence="8 9" key="1">
    <citation type="submission" date="2018-06" db="EMBL/GenBank/DDBJ databases">
        <authorList>
            <consortium name="Pathogen Informatics"/>
            <person name="Doyle S."/>
        </authorList>
    </citation>
    <scope>NUCLEOTIDE SEQUENCE [LARGE SCALE GENOMIC DNA]</scope>
    <source>
        <strain evidence="8 9">NCTC12112</strain>
    </source>
</reference>
<dbReference type="InterPro" id="IPR013762">
    <property type="entry name" value="Integrase-like_cat_sf"/>
</dbReference>
<dbReference type="SUPFAM" id="SSF56349">
    <property type="entry name" value="DNA breaking-rejoining enzymes"/>
    <property type="match status" value="1"/>
</dbReference>
<evidence type="ECO:0000256" key="4">
    <source>
        <dbReference type="ARBA" id="ARBA00023172"/>
    </source>
</evidence>
<evidence type="ECO:0000313" key="9">
    <source>
        <dbReference type="Proteomes" id="UP000249008"/>
    </source>
</evidence>
<dbReference type="CDD" id="cd00397">
    <property type="entry name" value="DNA_BRE_C"/>
    <property type="match status" value="1"/>
</dbReference>
<evidence type="ECO:0000256" key="5">
    <source>
        <dbReference type="PROSITE-ProRule" id="PRU01248"/>
    </source>
</evidence>
<dbReference type="GO" id="GO:0006310">
    <property type="term" value="P:DNA recombination"/>
    <property type="evidence" value="ECO:0007669"/>
    <property type="project" value="UniProtKB-KW"/>
</dbReference>
<evidence type="ECO:0000256" key="3">
    <source>
        <dbReference type="ARBA" id="ARBA00023125"/>
    </source>
</evidence>
<dbReference type="Pfam" id="PF13495">
    <property type="entry name" value="Phage_int_SAM_4"/>
    <property type="match status" value="1"/>
</dbReference>
<name>A0AAX2JB60_9FUSO</name>
<feature type="domain" description="Tyr recombinase" evidence="6">
    <location>
        <begin position="129"/>
        <end position="319"/>
    </location>
</feature>
<dbReference type="InterPro" id="IPR010998">
    <property type="entry name" value="Integrase_recombinase_N"/>
</dbReference>
<dbReference type="AlphaFoldDB" id="A0AAX2JB60"/>
<keyword evidence="4" id="KW-0233">DNA recombination</keyword>
<dbReference type="InterPro" id="IPR004107">
    <property type="entry name" value="Integrase_SAM-like_N"/>
</dbReference>
<dbReference type="GeneID" id="78455913"/>
<dbReference type="Proteomes" id="UP000249008">
    <property type="component" value="Chromosome 1"/>
</dbReference>
<organism evidence="8 9">
    <name type="scientific">Fusobacterium ulcerans</name>
    <dbReference type="NCBI Taxonomy" id="861"/>
    <lineage>
        <taxon>Bacteria</taxon>
        <taxon>Fusobacteriati</taxon>
        <taxon>Fusobacteriota</taxon>
        <taxon>Fusobacteriia</taxon>
        <taxon>Fusobacteriales</taxon>
        <taxon>Fusobacteriaceae</taxon>
        <taxon>Fusobacterium</taxon>
    </lineage>
</organism>
<dbReference type="PANTHER" id="PTHR30349:SF64">
    <property type="entry name" value="PROPHAGE INTEGRASE INTD-RELATED"/>
    <property type="match status" value="1"/>
</dbReference>
<dbReference type="GO" id="GO:0003677">
    <property type="term" value="F:DNA binding"/>
    <property type="evidence" value="ECO:0007669"/>
    <property type="project" value="UniProtKB-UniRule"/>
</dbReference>
<dbReference type="InterPro" id="IPR044068">
    <property type="entry name" value="CB"/>
</dbReference>
<proteinExistence type="inferred from homology"/>
<protein>
    <submittedName>
        <fullName evidence="8">Tyrosine recombinase XerD</fullName>
    </submittedName>
</protein>
<dbReference type="Gene3D" id="1.10.150.130">
    <property type="match status" value="1"/>
</dbReference>
<dbReference type="Gene3D" id="1.10.443.10">
    <property type="entry name" value="Intergrase catalytic core"/>
    <property type="match status" value="1"/>
</dbReference>
<dbReference type="EMBL" id="LS483487">
    <property type="protein sequence ID" value="SQJ02401.1"/>
    <property type="molecule type" value="Genomic_DNA"/>
</dbReference>
<evidence type="ECO:0000259" key="7">
    <source>
        <dbReference type="PROSITE" id="PS51900"/>
    </source>
</evidence>
<dbReference type="KEGG" id="ful:C4N20_13885"/>
<evidence type="ECO:0000259" key="6">
    <source>
        <dbReference type="PROSITE" id="PS51898"/>
    </source>
</evidence>
<dbReference type="PANTHER" id="PTHR30349">
    <property type="entry name" value="PHAGE INTEGRASE-RELATED"/>
    <property type="match status" value="1"/>
</dbReference>
<evidence type="ECO:0000256" key="1">
    <source>
        <dbReference type="ARBA" id="ARBA00008857"/>
    </source>
</evidence>
<dbReference type="InterPro" id="IPR011010">
    <property type="entry name" value="DNA_brk_join_enz"/>
</dbReference>
<gene>
    <name evidence="8" type="primary">xerD_2</name>
    <name evidence="8" type="ORF">NCTC12112_01346</name>
</gene>
<keyword evidence="2" id="KW-0229">DNA integration</keyword>
<evidence type="ECO:0000313" key="8">
    <source>
        <dbReference type="EMBL" id="SQJ02401.1"/>
    </source>
</evidence>
<dbReference type="PROSITE" id="PS51900">
    <property type="entry name" value="CB"/>
    <property type="match status" value="1"/>
</dbReference>
<sequence>MDIVKREETGVAVSRRKKRNKEERKSIFEIYRSQKTLKDYMFYLKDFLNFVYEGEEGIRAEELIELMKDVEKQDVEDYIAYLVEDRKLKKTSINKIISSLKSLYKEMEKNGYENPFKYVELFKVSRNIDNVLKLSFEDIKKIIGQYQINGEKDYRNVNILYTLFYTGMRSQELINLKFKHILEREGNYYIKLEETKSGREQYKSVHDILIKKLKEYKEYLQSLYNIDDSDIEDHYVFSSSTEKNTQLSYRALYDLVQNMGKLIGKDISPHNVRHAVATELSINGADILEIRDFLGHADTRVTEVYINAKSILEKRVLEKLPVFSSLEDIDEEK</sequence>
<dbReference type="GO" id="GO:0015074">
    <property type="term" value="P:DNA integration"/>
    <property type="evidence" value="ECO:0007669"/>
    <property type="project" value="UniProtKB-KW"/>
</dbReference>
<keyword evidence="3 5" id="KW-0238">DNA-binding</keyword>
<dbReference type="InterPro" id="IPR050090">
    <property type="entry name" value="Tyrosine_recombinase_XerCD"/>
</dbReference>
<dbReference type="Pfam" id="PF00589">
    <property type="entry name" value="Phage_integrase"/>
    <property type="match status" value="1"/>
</dbReference>